<name>A0ABW5NBP6_9FLAO</name>
<evidence type="ECO:0000259" key="1">
    <source>
        <dbReference type="Pfam" id="PF06452"/>
    </source>
</evidence>
<evidence type="ECO:0000313" key="4">
    <source>
        <dbReference type="Proteomes" id="UP001597459"/>
    </source>
</evidence>
<evidence type="ECO:0000313" key="3">
    <source>
        <dbReference type="EMBL" id="MFD2592870.1"/>
    </source>
</evidence>
<feature type="domain" description="DUF5916" evidence="2">
    <location>
        <begin position="235"/>
        <end position="340"/>
    </location>
</feature>
<dbReference type="InterPro" id="IPR010502">
    <property type="entry name" value="Carb-bd_dom_fam9"/>
</dbReference>
<proteinExistence type="predicted"/>
<dbReference type="Pfam" id="PF06452">
    <property type="entry name" value="CBM9_1"/>
    <property type="match status" value="1"/>
</dbReference>
<dbReference type="EMBL" id="JBHULX010000039">
    <property type="protein sequence ID" value="MFD2592870.1"/>
    <property type="molecule type" value="Genomic_DNA"/>
</dbReference>
<sequence>MKTKIYISLLLGNFYFCGISQQKAIPFIEQAAKIDGALNESVWKQAALFTEFNNYYPNDEGKADHITTVRGYHDRKNLYIGVEYYDTNAHNKISTLKRDNHGDAVVSSDAFGIILDPFNTENNGYYFTLNAANTQVDALIEFNGTDYSFNESWNAVWKSETAVEGTKKIYEIEIPFKALNFDVDNTTWGVQFFYRDFKTNQWMTYTDMPRNFFQFDLRFTADVLMEQLPKATISRFMFVPSGTYSYQKDITTHTDKSNFKPSLDAQYNLTSSLRLDATINPDFSQIDVDQQVVNLTRFAINFPERRNFFLENSDLFNNLGTFDVNPFYSRRIGGTTDMQFGVKLSGNITPDTRIGILNAQTEKSTDHEAQNYAVFVARKKLSRDFTTTAYWVNRQQTDRFDILNTYNRVLGVNLNYRSKNKLWSAQTNYGKSFSNNIHNKNDFFNIEGQYNTRKTYAKAALKTVDKNFITDVGFTPRLYNYDAIKGEVIRDAYVDSYFVFQKNYYPVTSEIIDRYRYLSVSNDAFWDHEGTLTEMTTVIGNSVWFKKNLSSLYLNVSHGYFNLTYGFDILNNGNPILPGVYNTLDIKTGYNNRFSNQNFYYEAALFYGGYFNGKRRGMETALGYRLLPFAQFNINYSLNHIDLEALGNAVFHLARFTGEVFLNNRINWTTYVQYNTQLNSFNINSRLQWEYRPLSYLYLVATDNFNKQIARTNWGVAIKANYRFDL</sequence>
<dbReference type="Gene3D" id="2.60.40.1190">
    <property type="match status" value="1"/>
</dbReference>
<evidence type="ECO:0000259" key="2">
    <source>
        <dbReference type="Pfam" id="PF19313"/>
    </source>
</evidence>
<protein>
    <submittedName>
        <fullName evidence="3">DUF5916 domain-containing protein</fullName>
    </submittedName>
</protein>
<comment type="caution">
    <text evidence="3">The sequence shown here is derived from an EMBL/GenBank/DDBJ whole genome shotgun (WGS) entry which is preliminary data.</text>
</comment>
<dbReference type="RefSeq" id="WP_378255033.1">
    <property type="nucleotide sequence ID" value="NZ_JBHSJV010000001.1"/>
</dbReference>
<dbReference type="CDD" id="cd09618">
    <property type="entry name" value="CBM9_like_2"/>
    <property type="match status" value="1"/>
</dbReference>
<keyword evidence="4" id="KW-1185">Reference proteome</keyword>
<gene>
    <name evidence="3" type="ORF">ACFSTE_18680</name>
</gene>
<reference evidence="4" key="1">
    <citation type="journal article" date="2019" name="Int. J. Syst. Evol. Microbiol.">
        <title>The Global Catalogue of Microorganisms (GCM) 10K type strain sequencing project: providing services to taxonomists for standard genome sequencing and annotation.</title>
        <authorList>
            <consortium name="The Broad Institute Genomics Platform"/>
            <consortium name="The Broad Institute Genome Sequencing Center for Infectious Disease"/>
            <person name="Wu L."/>
            <person name="Ma J."/>
        </authorList>
    </citation>
    <scope>NUCLEOTIDE SEQUENCE [LARGE SCALE GENOMIC DNA]</scope>
    <source>
        <strain evidence="4">KCTC 42423</strain>
    </source>
</reference>
<dbReference type="SUPFAM" id="SSF49344">
    <property type="entry name" value="CBD9-like"/>
    <property type="match status" value="1"/>
</dbReference>
<dbReference type="Proteomes" id="UP001597459">
    <property type="component" value="Unassembled WGS sequence"/>
</dbReference>
<dbReference type="Pfam" id="PF19313">
    <property type="entry name" value="DUF5916"/>
    <property type="match status" value="1"/>
</dbReference>
<dbReference type="InterPro" id="IPR045670">
    <property type="entry name" value="DUF5916"/>
</dbReference>
<feature type="domain" description="Carbohydrate-binding" evidence="1">
    <location>
        <begin position="34"/>
        <end position="213"/>
    </location>
</feature>
<organism evidence="3 4">
    <name type="scientific">Aquimarina hainanensis</name>
    <dbReference type="NCBI Taxonomy" id="1578017"/>
    <lineage>
        <taxon>Bacteria</taxon>
        <taxon>Pseudomonadati</taxon>
        <taxon>Bacteroidota</taxon>
        <taxon>Flavobacteriia</taxon>
        <taxon>Flavobacteriales</taxon>
        <taxon>Flavobacteriaceae</taxon>
        <taxon>Aquimarina</taxon>
    </lineage>
</organism>
<accession>A0ABW5NBP6</accession>